<dbReference type="Pfam" id="PF00106">
    <property type="entry name" value="adh_short"/>
    <property type="match status" value="3"/>
</dbReference>
<dbReference type="OrthoDB" id="191139at2759"/>
<organism evidence="4 5">
    <name type="scientific">Linnemannia gamsii</name>
    <dbReference type="NCBI Taxonomy" id="64522"/>
    <lineage>
        <taxon>Eukaryota</taxon>
        <taxon>Fungi</taxon>
        <taxon>Fungi incertae sedis</taxon>
        <taxon>Mucoromycota</taxon>
        <taxon>Mortierellomycotina</taxon>
        <taxon>Mortierellomycetes</taxon>
        <taxon>Mortierellales</taxon>
        <taxon>Mortierellaceae</taxon>
        <taxon>Linnemannia</taxon>
    </lineage>
</organism>
<evidence type="ECO:0000256" key="1">
    <source>
        <dbReference type="ARBA" id="ARBA00006484"/>
    </source>
</evidence>
<keyword evidence="5" id="KW-1185">Reference proteome</keyword>
<keyword evidence="3" id="KW-0560">Oxidoreductase</keyword>
<evidence type="ECO:0008006" key="6">
    <source>
        <dbReference type="Google" id="ProtNLM"/>
    </source>
</evidence>
<name>A0A9P6UTN0_9FUNG</name>
<evidence type="ECO:0000313" key="5">
    <source>
        <dbReference type="Proteomes" id="UP000823405"/>
    </source>
</evidence>
<evidence type="ECO:0000256" key="2">
    <source>
        <dbReference type="ARBA" id="ARBA00022857"/>
    </source>
</evidence>
<dbReference type="InterPro" id="IPR036291">
    <property type="entry name" value="NAD(P)-bd_dom_sf"/>
</dbReference>
<dbReference type="Gene3D" id="3.40.50.720">
    <property type="entry name" value="NAD(P)-binding Rossmann-like Domain"/>
    <property type="match status" value="3"/>
</dbReference>
<accession>A0A9P6UTN0</accession>
<dbReference type="PANTHER" id="PTHR24320">
    <property type="entry name" value="RETINOL DEHYDROGENASE"/>
    <property type="match status" value="1"/>
</dbReference>
<reference evidence="4" key="1">
    <citation type="journal article" date="2020" name="Fungal Divers.">
        <title>Resolving the Mortierellaceae phylogeny through synthesis of multi-gene phylogenetics and phylogenomics.</title>
        <authorList>
            <person name="Vandepol N."/>
            <person name="Liber J."/>
            <person name="Desiro A."/>
            <person name="Na H."/>
            <person name="Kennedy M."/>
            <person name="Barry K."/>
            <person name="Grigoriev I.V."/>
            <person name="Miller A.N."/>
            <person name="O'Donnell K."/>
            <person name="Stajich J.E."/>
            <person name="Bonito G."/>
        </authorList>
    </citation>
    <scope>NUCLEOTIDE SEQUENCE</scope>
    <source>
        <strain evidence="4">NVP60</strain>
    </source>
</reference>
<dbReference type="Proteomes" id="UP000823405">
    <property type="component" value="Unassembled WGS sequence"/>
</dbReference>
<gene>
    <name evidence="4" type="ORF">BGZ97_002561</name>
</gene>
<evidence type="ECO:0000313" key="4">
    <source>
        <dbReference type="EMBL" id="KAG0319215.1"/>
    </source>
</evidence>
<comment type="similarity">
    <text evidence="1">Belongs to the short-chain dehydrogenases/reductases (SDR) family.</text>
</comment>
<dbReference type="GO" id="GO:0016491">
    <property type="term" value="F:oxidoreductase activity"/>
    <property type="evidence" value="ECO:0007669"/>
    <property type="project" value="UniProtKB-KW"/>
</dbReference>
<dbReference type="EMBL" id="JAAAIN010000157">
    <property type="protein sequence ID" value="KAG0319215.1"/>
    <property type="molecule type" value="Genomic_DNA"/>
</dbReference>
<dbReference type="PANTHER" id="PTHR24320:SF282">
    <property type="entry name" value="WW DOMAIN-CONTAINING OXIDOREDUCTASE"/>
    <property type="match status" value="1"/>
</dbReference>
<dbReference type="SUPFAM" id="SSF51735">
    <property type="entry name" value="NAD(P)-binding Rossmann-fold domains"/>
    <property type="match status" value="3"/>
</dbReference>
<keyword evidence="2" id="KW-0521">NADP</keyword>
<comment type="caution">
    <text evidence="4">The sequence shown here is derived from an EMBL/GenBank/DDBJ whole genome shotgun (WGS) entry which is preliminary data.</text>
</comment>
<sequence length="885" mass="96645">MNMFSQLAFWKTYFTPDRYSIAQIPDLTGKVAIVTGANTGLGYATTVALAGRGAHVFLACRSQKRALAAIDSAILEIRSKYPLLSGAPKLEFLELDLMDLNKTKKAAKEFLQKGLPLHILVNNAGIQVLVPSELSPDGIESKFAVNHLSHFVFTTTLLDCLKASAPSRIVAVSSIAHEPFVPRDGIDFETLNDFDCSTELSRYGRSKLANVLFTKALARRLVNDRVYANACHPGFIPKSLTPEDDSWKEWFDCIVKRAVASPAEDAALSQLYLATSPEVEEQDVRGRYFIPVANEIEPSGLNTAGENPTSPKPRLTRPIPDLTGKVAIVTGTNTGLTDATAVSLAAYGARVFLAYRIKQRAEDVIERARVEIKATYPNVLKSPQREFLELDVNDMNKTHQAAKEFLSKELPLHILVNTSGIMNTPFALGADGIEAQFAVNHMGHFVFTTTLLDRIKGSQLSRIVNFSAMGHELLPSKMNGIDFDTLNDEGDFSSLNRYSRSKLDNILLAKALARRMGCERVYVDVAHPGLVATEIGRSSKDMIGAAGDKAGQLLNAVLGYSAEEDALTQLYLATSPDRKSGYCLVENPDHTPKGYSYDKIPDLTGKIAIVIGANSGLGYATTVALAGHGAHVFLACRSKERAQEAIEKATADIKAKYPNAPAPQLEFLELDLNDMTKSHQAAQEFLKKGLPLHILVNNSGIANCPFALSADGIETQFAVNHMGIVILSSLAHEMTPASMGGIDFDTINDETKSSNWDRYARSKLANVLFGKALARRLANEKVWVNIAHPGFVATNLNRSAKDSMGDTVGKLSEVMTSIVAMTPEVGALTQLYLATSPEIENKNIRGRYFIPIANEIQPTAESRDEELQEKLWTFSENLAREKVKA</sequence>
<proteinExistence type="inferred from homology"/>
<evidence type="ECO:0000256" key="3">
    <source>
        <dbReference type="ARBA" id="ARBA00023002"/>
    </source>
</evidence>
<protein>
    <recommendedName>
        <fullName evidence="6">NAD(P)-binding protein</fullName>
    </recommendedName>
</protein>
<dbReference type="AlphaFoldDB" id="A0A9P6UTN0"/>
<dbReference type="PRINTS" id="PR00081">
    <property type="entry name" value="GDHRDH"/>
</dbReference>
<dbReference type="InterPro" id="IPR002347">
    <property type="entry name" value="SDR_fam"/>
</dbReference>